<comment type="caution">
    <text evidence="1">The sequence shown here is derived from an EMBL/GenBank/DDBJ whole genome shotgun (WGS) entry which is preliminary data.</text>
</comment>
<dbReference type="Proteomes" id="UP001280121">
    <property type="component" value="Unassembled WGS sequence"/>
</dbReference>
<dbReference type="SUPFAM" id="SSF56219">
    <property type="entry name" value="DNase I-like"/>
    <property type="match status" value="1"/>
</dbReference>
<dbReference type="PANTHER" id="PTHR33710">
    <property type="entry name" value="BNAC02G09200D PROTEIN"/>
    <property type="match status" value="1"/>
</dbReference>
<evidence type="ECO:0000313" key="1">
    <source>
        <dbReference type="EMBL" id="KAK2646291.1"/>
    </source>
</evidence>
<protein>
    <recommendedName>
        <fullName evidence="3">Endonuclease/exonuclease/phosphatase domain-containing protein</fullName>
    </recommendedName>
</protein>
<accession>A0AAD9WWX6</accession>
<dbReference type="PANTHER" id="PTHR33710:SF71">
    <property type="entry name" value="ENDONUCLEASE_EXONUCLEASE_PHOSPHATASE DOMAIN-CONTAINING PROTEIN"/>
    <property type="match status" value="1"/>
</dbReference>
<dbReference type="Gene3D" id="3.60.10.10">
    <property type="entry name" value="Endonuclease/exonuclease/phosphatase"/>
    <property type="match status" value="1"/>
</dbReference>
<evidence type="ECO:0000313" key="2">
    <source>
        <dbReference type="Proteomes" id="UP001280121"/>
    </source>
</evidence>
<dbReference type="InterPro" id="IPR036691">
    <property type="entry name" value="Endo/exonu/phosph_ase_sf"/>
</dbReference>
<name>A0AAD9WWX6_9ROSI</name>
<proteinExistence type="predicted"/>
<organism evidence="1 2">
    <name type="scientific">Dipteronia dyeriana</name>
    <dbReference type="NCBI Taxonomy" id="168575"/>
    <lineage>
        <taxon>Eukaryota</taxon>
        <taxon>Viridiplantae</taxon>
        <taxon>Streptophyta</taxon>
        <taxon>Embryophyta</taxon>
        <taxon>Tracheophyta</taxon>
        <taxon>Spermatophyta</taxon>
        <taxon>Magnoliopsida</taxon>
        <taxon>eudicotyledons</taxon>
        <taxon>Gunneridae</taxon>
        <taxon>Pentapetalae</taxon>
        <taxon>rosids</taxon>
        <taxon>malvids</taxon>
        <taxon>Sapindales</taxon>
        <taxon>Sapindaceae</taxon>
        <taxon>Hippocastanoideae</taxon>
        <taxon>Acereae</taxon>
        <taxon>Dipteronia</taxon>
    </lineage>
</organism>
<evidence type="ECO:0008006" key="3">
    <source>
        <dbReference type="Google" id="ProtNLM"/>
    </source>
</evidence>
<keyword evidence="2" id="KW-1185">Reference proteome</keyword>
<sequence>MGTLVSSSWLVLGDFNAVLGAHESLGLHSLAHSSCEDLKSVIEFCDFIGIRSQGARFTYAMSRYPCSRVERRLDRALDSEGCISCLCDISCEALSRRFLDHCLLVIRLSDIVNVSPRPFRFQSMWLDHPDIMALVRRI</sequence>
<dbReference type="EMBL" id="JANJYI010000006">
    <property type="protein sequence ID" value="KAK2646291.1"/>
    <property type="molecule type" value="Genomic_DNA"/>
</dbReference>
<reference evidence="1" key="1">
    <citation type="journal article" date="2023" name="Plant J.">
        <title>Genome sequences and population genomics provide insights into the demographic history, inbreeding, and mutation load of two 'living fossil' tree species of Dipteronia.</title>
        <authorList>
            <person name="Feng Y."/>
            <person name="Comes H.P."/>
            <person name="Chen J."/>
            <person name="Zhu S."/>
            <person name="Lu R."/>
            <person name="Zhang X."/>
            <person name="Li P."/>
            <person name="Qiu J."/>
            <person name="Olsen K.M."/>
            <person name="Qiu Y."/>
        </authorList>
    </citation>
    <scope>NUCLEOTIDE SEQUENCE</scope>
    <source>
        <strain evidence="1">KIB01</strain>
    </source>
</reference>
<dbReference type="AlphaFoldDB" id="A0AAD9WWX6"/>
<gene>
    <name evidence="1" type="ORF">Ddye_021486</name>
</gene>